<name>A0A160PAR7_STRLU</name>
<feature type="region of interest" description="Disordered" evidence="1">
    <location>
        <begin position="1"/>
        <end position="70"/>
    </location>
</feature>
<protein>
    <submittedName>
        <fullName evidence="2">Signal recognition particle 19 kDa protein</fullName>
    </submittedName>
</protein>
<accession>A0A160PAR7</accession>
<dbReference type="EMBL" id="AP017424">
    <property type="protein sequence ID" value="BAU88290.1"/>
    <property type="molecule type" value="Genomic_DNA"/>
</dbReference>
<evidence type="ECO:0000313" key="2">
    <source>
        <dbReference type="EMBL" id="BAU88290.1"/>
    </source>
</evidence>
<gene>
    <name evidence="2" type="ORF">SLA_7424</name>
</gene>
<organism evidence="2 3">
    <name type="scientific">Streptomyces laurentii</name>
    <dbReference type="NCBI Taxonomy" id="39478"/>
    <lineage>
        <taxon>Bacteria</taxon>
        <taxon>Bacillati</taxon>
        <taxon>Actinomycetota</taxon>
        <taxon>Actinomycetes</taxon>
        <taxon>Kitasatosporales</taxon>
        <taxon>Streptomycetaceae</taxon>
        <taxon>Streptomyces</taxon>
    </lineage>
</organism>
<proteinExistence type="predicted"/>
<evidence type="ECO:0000256" key="1">
    <source>
        <dbReference type="SAM" id="MobiDB-lite"/>
    </source>
</evidence>
<feature type="compositionally biased region" description="Basic and acidic residues" evidence="1">
    <location>
        <begin position="47"/>
        <end position="56"/>
    </location>
</feature>
<dbReference type="AlphaFoldDB" id="A0A160PAR7"/>
<dbReference type="KEGG" id="slau:SLA_7424"/>
<evidence type="ECO:0000313" key="3">
    <source>
        <dbReference type="Proteomes" id="UP000217676"/>
    </source>
</evidence>
<keyword evidence="3" id="KW-1185">Reference proteome</keyword>
<sequence>MWPAGQVTDGGDELGDGVLGGDRVVRNGGIQRPPVPALEDAGGLQDLPHRVEDPVRPGRTGKAAAEVGQQ</sequence>
<reference evidence="2 3" key="1">
    <citation type="journal article" date="2016" name="Genome Announc.">
        <title>Complete Genome Sequence of Thiostrepton-Producing Streptomyces laurentii ATCC 31255.</title>
        <authorList>
            <person name="Doi K."/>
            <person name="Fujino Y."/>
            <person name="Nagayoshi Y."/>
            <person name="Ohshima T."/>
            <person name="Ogata S."/>
        </authorList>
    </citation>
    <scope>NUCLEOTIDE SEQUENCE [LARGE SCALE GENOMIC DNA]</scope>
    <source>
        <strain evidence="2 3">ATCC 31255</strain>
    </source>
</reference>
<dbReference type="Proteomes" id="UP000217676">
    <property type="component" value="Chromosome"/>
</dbReference>